<proteinExistence type="predicted"/>
<dbReference type="SUPFAM" id="SSF53474">
    <property type="entry name" value="alpha/beta-Hydrolases"/>
    <property type="match status" value="1"/>
</dbReference>
<feature type="chain" id="PRO_5032688181" evidence="2">
    <location>
        <begin position="29"/>
        <end position="270"/>
    </location>
</feature>
<dbReference type="Gene3D" id="3.40.50.1820">
    <property type="entry name" value="alpha/beta hydrolase"/>
    <property type="match status" value="1"/>
</dbReference>
<evidence type="ECO:0000256" key="2">
    <source>
        <dbReference type="SAM" id="SignalP"/>
    </source>
</evidence>
<evidence type="ECO:0000313" key="5">
    <source>
        <dbReference type="Proteomes" id="UP000463224"/>
    </source>
</evidence>
<name>A0A844QIE4_9HYPH</name>
<dbReference type="EMBL" id="WPHG01000002">
    <property type="protein sequence ID" value="MVA97711.1"/>
    <property type="molecule type" value="Genomic_DNA"/>
</dbReference>
<dbReference type="InterPro" id="IPR029058">
    <property type="entry name" value="AB_hydrolase_fold"/>
</dbReference>
<sequence length="270" mass="28173">MSRPARLTSFFILVVVLALGAATPPAAATSERIAGDGWAMTVHYPAGDGPFPAVIVMPGCGGNSPPAVARGLRAHARALNAAGFAAAIIDVLSPRGLDTICARAALLARLTKAVPADIADAAARLGRLRRVDARRLAFLGQSFGGSVALEMAAGAGGRFAAIVAYYPWCADGYGRAGMSRFTTPVLILTGLDDDWTPAERCTRLRPASGSYPARIVAYRGAHHSFDLPGLPRQKVPGVGGAKTVGGNPAAGADSRRRYLAFLKERLEDRR</sequence>
<dbReference type="RefSeq" id="WP_156712640.1">
    <property type="nucleotide sequence ID" value="NZ_WPHG01000002.1"/>
</dbReference>
<comment type="caution">
    <text evidence="4">The sequence shown here is derived from an EMBL/GenBank/DDBJ whole genome shotgun (WGS) entry which is preliminary data.</text>
</comment>
<accession>A0A844QIE4</accession>
<reference evidence="4 5" key="1">
    <citation type="submission" date="2019-12" db="EMBL/GenBank/DDBJ databases">
        <title>Nitratireductor arenosus sp. nov., Isolated from sea sand, Jeju island, South Korea.</title>
        <authorList>
            <person name="Kim W."/>
        </authorList>
    </citation>
    <scope>NUCLEOTIDE SEQUENCE [LARGE SCALE GENOMIC DNA]</scope>
    <source>
        <strain evidence="4 5">CAU 1489</strain>
    </source>
</reference>
<dbReference type="AlphaFoldDB" id="A0A844QIE4"/>
<dbReference type="Pfam" id="PF01738">
    <property type="entry name" value="DLH"/>
    <property type="match status" value="1"/>
</dbReference>
<dbReference type="Proteomes" id="UP000463224">
    <property type="component" value="Unassembled WGS sequence"/>
</dbReference>
<protein>
    <submittedName>
        <fullName evidence="4">Prolyl oligopeptidase family serine peptidase</fullName>
    </submittedName>
</protein>
<dbReference type="InterPro" id="IPR002925">
    <property type="entry name" value="Dienelactn_hydro"/>
</dbReference>
<feature type="domain" description="Dienelactone hydrolase" evidence="3">
    <location>
        <begin position="45"/>
        <end position="264"/>
    </location>
</feature>
<keyword evidence="2" id="KW-0732">Signal</keyword>
<evidence type="ECO:0000259" key="3">
    <source>
        <dbReference type="Pfam" id="PF01738"/>
    </source>
</evidence>
<organism evidence="4 5">
    <name type="scientific">Nitratireductor arenosus</name>
    <dbReference type="NCBI Taxonomy" id="2682096"/>
    <lineage>
        <taxon>Bacteria</taxon>
        <taxon>Pseudomonadati</taxon>
        <taxon>Pseudomonadota</taxon>
        <taxon>Alphaproteobacteria</taxon>
        <taxon>Hyphomicrobiales</taxon>
        <taxon>Phyllobacteriaceae</taxon>
        <taxon>Nitratireductor</taxon>
    </lineage>
</organism>
<dbReference type="GO" id="GO:0052689">
    <property type="term" value="F:carboxylic ester hydrolase activity"/>
    <property type="evidence" value="ECO:0007669"/>
    <property type="project" value="UniProtKB-ARBA"/>
</dbReference>
<keyword evidence="5" id="KW-1185">Reference proteome</keyword>
<dbReference type="PANTHER" id="PTHR22946">
    <property type="entry name" value="DIENELACTONE HYDROLASE DOMAIN-CONTAINING PROTEIN-RELATED"/>
    <property type="match status" value="1"/>
</dbReference>
<feature type="signal peptide" evidence="2">
    <location>
        <begin position="1"/>
        <end position="28"/>
    </location>
</feature>
<gene>
    <name evidence="4" type="ORF">GN330_10695</name>
</gene>
<dbReference type="InterPro" id="IPR050261">
    <property type="entry name" value="FrsA_esterase"/>
</dbReference>
<evidence type="ECO:0000256" key="1">
    <source>
        <dbReference type="ARBA" id="ARBA00022801"/>
    </source>
</evidence>
<keyword evidence="1" id="KW-0378">Hydrolase</keyword>
<evidence type="ECO:0000313" key="4">
    <source>
        <dbReference type="EMBL" id="MVA97711.1"/>
    </source>
</evidence>
<dbReference type="PANTHER" id="PTHR22946:SF9">
    <property type="entry name" value="POLYKETIDE TRANSFERASE AF380"/>
    <property type="match status" value="1"/>
</dbReference>